<comment type="caution">
    <text evidence="5">The sequence shown here is derived from an EMBL/GenBank/DDBJ whole genome shotgun (WGS) entry which is preliminary data.</text>
</comment>
<reference evidence="5" key="2">
    <citation type="journal article" date="2024" name="Plant">
        <title>Genomic evolution and insights into agronomic trait innovations of Sesamum species.</title>
        <authorList>
            <person name="Miao H."/>
            <person name="Wang L."/>
            <person name="Qu L."/>
            <person name="Liu H."/>
            <person name="Sun Y."/>
            <person name="Le M."/>
            <person name="Wang Q."/>
            <person name="Wei S."/>
            <person name="Zheng Y."/>
            <person name="Lin W."/>
            <person name="Duan Y."/>
            <person name="Cao H."/>
            <person name="Xiong S."/>
            <person name="Wang X."/>
            <person name="Wei L."/>
            <person name="Li C."/>
            <person name="Ma Q."/>
            <person name="Ju M."/>
            <person name="Zhao R."/>
            <person name="Li G."/>
            <person name="Mu C."/>
            <person name="Tian Q."/>
            <person name="Mei H."/>
            <person name="Zhang T."/>
            <person name="Gao T."/>
            <person name="Zhang H."/>
        </authorList>
    </citation>
    <scope>NUCLEOTIDE SEQUENCE</scope>
    <source>
        <strain evidence="5">KEN8</strain>
    </source>
</reference>
<proteinExistence type="inferred from homology"/>
<comment type="similarity">
    <text evidence="1">Belongs to the GDA1/CD39 NTPase family.</text>
</comment>
<feature type="region of interest" description="Disordered" evidence="3">
    <location>
        <begin position="596"/>
        <end position="626"/>
    </location>
</feature>
<keyword evidence="2" id="KW-0378">Hydrolase</keyword>
<evidence type="ECO:0000256" key="4">
    <source>
        <dbReference type="SAM" id="Phobius"/>
    </source>
</evidence>
<dbReference type="EMBL" id="JACGWM010000003">
    <property type="protein sequence ID" value="KAL0382157.1"/>
    <property type="molecule type" value="Genomic_DNA"/>
</dbReference>
<keyword evidence="4" id="KW-1133">Transmembrane helix</keyword>
<dbReference type="AlphaFoldDB" id="A0AAW2RPN0"/>
<reference evidence="5" key="1">
    <citation type="submission" date="2020-06" db="EMBL/GenBank/DDBJ databases">
        <authorList>
            <person name="Li T."/>
            <person name="Hu X."/>
            <person name="Zhang T."/>
            <person name="Song X."/>
            <person name="Zhang H."/>
            <person name="Dai N."/>
            <person name="Sheng W."/>
            <person name="Hou X."/>
            <person name="Wei L."/>
        </authorList>
    </citation>
    <scope>NUCLEOTIDE SEQUENCE</scope>
    <source>
        <strain evidence="5">KEN8</strain>
        <tissue evidence="5">Leaf</tissue>
    </source>
</reference>
<dbReference type="GO" id="GO:0016020">
    <property type="term" value="C:membrane"/>
    <property type="evidence" value="ECO:0007669"/>
    <property type="project" value="TreeGrafter"/>
</dbReference>
<evidence type="ECO:0000313" key="5">
    <source>
        <dbReference type="EMBL" id="KAL0382157.1"/>
    </source>
</evidence>
<dbReference type="PANTHER" id="PTHR11782">
    <property type="entry name" value="ADENOSINE/GUANOSINE DIPHOSPHATASE"/>
    <property type="match status" value="1"/>
</dbReference>
<feature type="transmembrane region" description="Helical" evidence="4">
    <location>
        <begin position="461"/>
        <end position="485"/>
    </location>
</feature>
<dbReference type="GO" id="GO:0009134">
    <property type="term" value="P:nucleoside diphosphate catabolic process"/>
    <property type="evidence" value="ECO:0007669"/>
    <property type="project" value="TreeGrafter"/>
</dbReference>
<name>A0AAW2RPN0_9LAMI</name>
<evidence type="ECO:0000256" key="3">
    <source>
        <dbReference type="SAM" id="MobiDB-lite"/>
    </source>
</evidence>
<dbReference type="PANTHER" id="PTHR11782:SF125">
    <property type="entry name" value="APYRASE 7-RELATED"/>
    <property type="match status" value="1"/>
</dbReference>
<accession>A0AAW2RPN0</accession>
<gene>
    <name evidence="5" type="ORF">Scaly_0503000</name>
</gene>
<sequence length="626" mass="69578">MLRLENGVFVHSQPLLWLSDLIKATRLSAPRTSNLSYKSPGLPPLSGSLHGYTFSGPEKKTNLRLSSSLQDLSAYRQLDTEGDLLPSPRIERSSSRALTPKFLQQENGASSFSKEKASPISSGRKKWVRVLCVSSVYCCSLVYVTPCYSFTRTGLEDHPGFQRKSGSQRGRAYNRMETEPGFDKLVTFESKVSDHEETSLKLSIGPVNHHLSAYSLAGYGLNDAFDKSVSHLLKKFPQVSNADLVSGKVEIKHPCLQSGYKAKYLCSHCSSIRLKDGNPIGGKRLPKGGKTGVPVQLIGTPKWEECSALAKVAVNLSEWSDHSPGTDCELQPCALEQNLPRPHGQFYAMSGFYVVYRFFNLTPDAALDDVLEKGREFCEKTWDVARKSVVPQPFIEQYCFRAPYVVRLLREGLHITDSHVIIGSGSITWTLGVALFEAGKEFPYREKSYSYQILRVKIDPIILLAILFASLFALFCAFSCIGNWWMPKFLRRSYLPLFRHNSVTSTSVLNLPAPFRFQRWSPINTGDGRTKMPLSPTVASSQQRQFDTGLGFGGGAIQLAESSLYSSSSSVAHSYSSGSLGQMQFENSNLGSIWTPNRSQMRLQSRRSQSREDLNSSIAEAHLAKV</sequence>
<evidence type="ECO:0000256" key="2">
    <source>
        <dbReference type="ARBA" id="ARBA00022801"/>
    </source>
</evidence>
<feature type="compositionally biased region" description="Low complexity" evidence="3">
    <location>
        <begin position="598"/>
        <end position="607"/>
    </location>
</feature>
<keyword evidence="4" id="KW-0472">Membrane</keyword>
<dbReference type="Pfam" id="PF01150">
    <property type="entry name" value="GDA1_CD39"/>
    <property type="match status" value="1"/>
</dbReference>
<evidence type="ECO:0000256" key="1">
    <source>
        <dbReference type="ARBA" id="ARBA00009283"/>
    </source>
</evidence>
<dbReference type="InterPro" id="IPR000407">
    <property type="entry name" value="GDA1_CD39_NTPase"/>
</dbReference>
<protein>
    <submittedName>
        <fullName evidence="5">Apyrase 7</fullName>
    </submittedName>
</protein>
<dbReference type="Gene3D" id="3.30.420.150">
    <property type="entry name" value="Exopolyphosphatase. Domain 2"/>
    <property type="match status" value="1"/>
</dbReference>
<dbReference type="GO" id="GO:0017110">
    <property type="term" value="F:nucleoside diphosphate phosphatase activity"/>
    <property type="evidence" value="ECO:0007669"/>
    <property type="project" value="TreeGrafter"/>
</dbReference>
<organism evidence="5">
    <name type="scientific">Sesamum calycinum</name>
    <dbReference type="NCBI Taxonomy" id="2727403"/>
    <lineage>
        <taxon>Eukaryota</taxon>
        <taxon>Viridiplantae</taxon>
        <taxon>Streptophyta</taxon>
        <taxon>Embryophyta</taxon>
        <taxon>Tracheophyta</taxon>
        <taxon>Spermatophyta</taxon>
        <taxon>Magnoliopsida</taxon>
        <taxon>eudicotyledons</taxon>
        <taxon>Gunneridae</taxon>
        <taxon>Pentapetalae</taxon>
        <taxon>asterids</taxon>
        <taxon>lamiids</taxon>
        <taxon>Lamiales</taxon>
        <taxon>Pedaliaceae</taxon>
        <taxon>Sesamum</taxon>
    </lineage>
</organism>
<keyword evidence="4" id="KW-0812">Transmembrane</keyword>